<sequence length="69" mass="6968">MSLLSPRSGRFVLAAAATSSTRPMGTVEEGTTRAAVHVSRSPATTTLQVDAEISGTGGGGSNGHREPTK</sequence>
<evidence type="ECO:0000313" key="3">
    <source>
        <dbReference type="Proteomes" id="UP000479710"/>
    </source>
</evidence>
<comment type="caution">
    <text evidence="2">The sequence shown here is derived from an EMBL/GenBank/DDBJ whole genome shotgun (WGS) entry which is preliminary data.</text>
</comment>
<reference evidence="2 3" key="1">
    <citation type="submission" date="2019-11" db="EMBL/GenBank/DDBJ databases">
        <title>Whole genome sequence of Oryza granulata.</title>
        <authorList>
            <person name="Li W."/>
        </authorList>
    </citation>
    <scope>NUCLEOTIDE SEQUENCE [LARGE SCALE GENOMIC DNA]</scope>
    <source>
        <strain evidence="3">cv. Menghai</strain>
        <tissue evidence="2">Leaf</tissue>
    </source>
</reference>
<keyword evidence="3" id="KW-1185">Reference proteome</keyword>
<dbReference type="Proteomes" id="UP000479710">
    <property type="component" value="Unassembled WGS sequence"/>
</dbReference>
<evidence type="ECO:0000256" key="1">
    <source>
        <dbReference type="SAM" id="MobiDB-lite"/>
    </source>
</evidence>
<accession>A0A6G1D605</accession>
<feature type="region of interest" description="Disordered" evidence="1">
    <location>
        <begin position="47"/>
        <end position="69"/>
    </location>
</feature>
<dbReference type="EMBL" id="SPHZ02000007">
    <property type="protein sequence ID" value="KAF0907821.1"/>
    <property type="molecule type" value="Genomic_DNA"/>
</dbReference>
<organism evidence="2 3">
    <name type="scientific">Oryza meyeriana var. granulata</name>
    <dbReference type="NCBI Taxonomy" id="110450"/>
    <lineage>
        <taxon>Eukaryota</taxon>
        <taxon>Viridiplantae</taxon>
        <taxon>Streptophyta</taxon>
        <taxon>Embryophyta</taxon>
        <taxon>Tracheophyta</taxon>
        <taxon>Spermatophyta</taxon>
        <taxon>Magnoliopsida</taxon>
        <taxon>Liliopsida</taxon>
        <taxon>Poales</taxon>
        <taxon>Poaceae</taxon>
        <taxon>BOP clade</taxon>
        <taxon>Oryzoideae</taxon>
        <taxon>Oryzeae</taxon>
        <taxon>Oryzinae</taxon>
        <taxon>Oryza</taxon>
        <taxon>Oryza meyeriana</taxon>
    </lineage>
</organism>
<proteinExistence type="predicted"/>
<evidence type="ECO:0000313" key="2">
    <source>
        <dbReference type="EMBL" id="KAF0907821.1"/>
    </source>
</evidence>
<dbReference type="AlphaFoldDB" id="A0A6G1D605"/>
<gene>
    <name evidence="2" type="ORF">E2562_020883</name>
</gene>
<name>A0A6G1D605_9ORYZ</name>
<protein>
    <submittedName>
        <fullName evidence="2">Uncharacterized protein</fullName>
    </submittedName>
</protein>